<comment type="caution">
    <text evidence="1">The sequence shown here is derived from an EMBL/GenBank/DDBJ whole genome shotgun (WGS) entry which is preliminary data.</text>
</comment>
<protein>
    <submittedName>
        <fullName evidence="1">Uncharacterized protein</fullName>
    </submittedName>
</protein>
<sequence length="114" mass="12602">MRRTVLFIIVTTLVFALMACSGTMKGIDRYSGKRVSLAYEDEKFGSAQLQVQLPDGEFFIGKIIEEPMATTSNPPSGKGYPAVDEFQGNTEAFLFGDRGNNMKCKFRLSDTMLG</sequence>
<accession>X0YWC4</accession>
<name>X0YWC4_9ZZZZ</name>
<feature type="non-terminal residue" evidence="1">
    <location>
        <position position="114"/>
    </location>
</feature>
<organism evidence="1">
    <name type="scientific">marine sediment metagenome</name>
    <dbReference type="NCBI Taxonomy" id="412755"/>
    <lineage>
        <taxon>unclassified sequences</taxon>
        <taxon>metagenomes</taxon>
        <taxon>ecological metagenomes</taxon>
    </lineage>
</organism>
<dbReference type="AlphaFoldDB" id="X0YWC4"/>
<gene>
    <name evidence="1" type="ORF">S01H1_75987</name>
</gene>
<proteinExistence type="predicted"/>
<evidence type="ECO:0000313" key="1">
    <source>
        <dbReference type="EMBL" id="GAG52603.1"/>
    </source>
</evidence>
<dbReference type="EMBL" id="BARS01050962">
    <property type="protein sequence ID" value="GAG52603.1"/>
    <property type="molecule type" value="Genomic_DNA"/>
</dbReference>
<dbReference type="PROSITE" id="PS51257">
    <property type="entry name" value="PROKAR_LIPOPROTEIN"/>
    <property type="match status" value="1"/>
</dbReference>
<reference evidence="1" key="1">
    <citation type="journal article" date="2014" name="Front. Microbiol.">
        <title>High frequency of phylogenetically diverse reductive dehalogenase-homologous genes in deep subseafloor sedimentary metagenomes.</title>
        <authorList>
            <person name="Kawai M."/>
            <person name="Futagami T."/>
            <person name="Toyoda A."/>
            <person name="Takaki Y."/>
            <person name="Nishi S."/>
            <person name="Hori S."/>
            <person name="Arai W."/>
            <person name="Tsubouchi T."/>
            <person name="Morono Y."/>
            <person name="Uchiyama I."/>
            <person name="Ito T."/>
            <person name="Fujiyama A."/>
            <person name="Inagaki F."/>
            <person name="Takami H."/>
        </authorList>
    </citation>
    <scope>NUCLEOTIDE SEQUENCE</scope>
    <source>
        <strain evidence="1">Expedition CK06-06</strain>
    </source>
</reference>